<dbReference type="InterPro" id="IPR001283">
    <property type="entry name" value="CRISP-related"/>
</dbReference>
<accession>A0A139HXK0</accession>
<reference evidence="3 4" key="1">
    <citation type="submission" date="2015-07" db="EMBL/GenBank/DDBJ databases">
        <title>Comparative genomics of the Sigatoka disease complex on banana suggests a link between parallel evolutionary changes in Pseudocercospora fijiensis and Pseudocercospora eumusae and increased virulence on the banana host.</title>
        <authorList>
            <person name="Chang T.-C."/>
            <person name="Salvucci A."/>
            <person name="Crous P.W."/>
            <person name="Stergiopoulos I."/>
        </authorList>
    </citation>
    <scope>NUCLEOTIDE SEQUENCE [LARGE SCALE GENOMIC DNA]</scope>
    <source>
        <strain evidence="3 4">CBS 114824</strain>
    </source>
</reference>
<dbReference type="PRINTS" id="PR00837">
    <property type="entry name" value="V5TPXLIKE"/>
</dbReference>
<comment type="caution">
    <text evidence="3">The sequence shown here is derived from an EMBL/GenBank/DDBJ whole genome shotgun (WGS) entry which is preliminary data.</text>
</comment>
<dbReference type="GO" id="GO:0005576">
    <property type="term" value="C:extracellular region"/>
    <property type="evidence" value="ECO:0007669"/>
    <property type="project" value="InterPro"/>
</dbReference>
<evidence type="ECO:0000256" key="1">
    <source>
        <dbReference type="SAM" id="SignalP"/>
    </source>
</evidence>
<feature type="domain" description="SCP" evidence="2">
    <location>
        <begin position="35"/>
        <end position="198"/>
    </location>
</feature>
<evidence type="ECO:0000313" key="3">
    <source>
        <dbReference type="EMBL" id="KXT07186.1"/>
    </source>
</evidence>
<dbReference type="PROSITE" id="PS01009">
    <property type="entry name" value="CRISP_1"/>
    <property type="match status" value="1"/>
</dbReference>
<keyword evidence="4" id="KW-1185">Reference proteome</keyword>
<evidence type="ECO:0000313" key="4">
    <source>
        <dbReference type="Proteomes" id="UP000070133"/>
    </source>
</evidence>
<dbReference type="InterPro" id="IPR014044">
    <property type="entry name" value="CAP_dom"/>
</dbReference>
<organism evidence="3 4">
    <name type="scientific">Pseudocercospora eumusae</name>
    <dbReference type="NCBI Taxonomy" id="321146"/>
    <lineage>
        <taxon>Eukaryota</taxon>
        <taxon>Fungi</taxon>
        <taxon>Dikarya</taxon>
        <taxon>Ascomycota</taxon>
        <taxon>Pezizomycotina</taxon>
        <taxon>Dothideomycetes</taxon>
        <taxon>Dothideomycetidae</taxon>
        <taxon>Mycosphaerellales</taxon>
        <taxon>Mycosphaerellaceae</taxon>
        <taxon>Pseudocercospora</taxon>
    </lineage>
</organism>
<sequence>MLWALALTTFVAGSVAVAVGDHRHLHKRGLEKRFDYSNLVIVHHNIHRTNHSASPLTYDEGLASTAAKIAATCNFEHQMDVDGGGYGQNLAAGTTEDQIGDAITDMWYNGTYDVVRDKALWIFIDSALGEVGYYANDYGQENPDMSNFGNWGHFSQMVWKATEKVGCATQNCPGGVQNAPGIDTLTVCNYSPAGNVAGEYGDNIGSPKGMPSKLGSYSG</sequence>
<dbReference type="AlphaFoldDB" id="A0A139HXK0"/>
<dbReference type="Proteomes" id="UP000070133">
    <property type="component" value="Unassembled WGS sequence"/>
</dbReference>
<dbReference type="EMBL" id="LFZN01000003">
    <property type="protein sequence ID" value="KXT07186.1"/>
    <property type="molecule type" value="Genomic_DNA"/>
</dbReference>
<dbReference type="InterPro" id="IPR035940">
    <property type="entry name" value="CAP_sf"/>
</dbReference>
<dbReference type="SUPFAM" id="SSF55797">
    <property type="entry name" value="PR-1-like"/>
    <property type="match status" value="1"/>
</dbReference>
<protein>
    <recommendedName>
        <fullName evidence="2">SCP domain-containing protein</fullName>
    </recommendedName>
</protein>
<proteinExistence type="predicted"/>
<dbReference type="PANTHER" id="PTHR10334">
    <property type="entry name" value="CYSTEINE-RICH SECRETORY PROTEIN-RELATED"/>
    <property type="match status" value="1"/>
</dbReference>
<dbReference type="STRING" id="321146.A0A139HXK0"/>
<dbReference type="Pfam" id="PF00188">
    <property type="entry name" value="CAP"/>
    <property type="match status" value="1"/>
</dbReference>
<feature type="signal peptide" evidence="1">
    <location>
        <begin position="1"/>
        <end position="16"/>
    </location>
</feature>
<evidence type="ECO:0000259" key="2">
    <source>
        <dbReference type="SMART" id="SM00198"/>
    </source>
</evidence>
<name>A0A139HXK0_9PEZI</name>
<dbReference type="CDD" id="cd05380">
    <property type="entry name" value="CAP_euk"/>
    <property type="match status" value="1"/>
</dbReference>
<dbReference type="OrthoDB" id="337038at2759"/>
<feature type="chain" id="PRO_5007806875" description="SCP domain-containing protein" evidence="1">
    <location>
        <begin position="17"/>
        <end position="219"/>
    </location>
</feature>
<dbReference type="SMART" id="SM00198">
    <property type="entry name" value="SCP"/>
    <property type="match status" value="1"/>
</dbReference>
<gene>
    <name evidence="3" type="ORF">AC578_2475</name>
</gene>
<keyword evidence="1" id="KW-0732">Signal</keyword>
<dbReference type="InterPro" id="IPR018244">
    <property type="entry name" value="Allrgn_V5/Tpx1_CS"/>
</dbReference>
<dbReference type="Gene3D" id="3.40.33.10">
    <property type="entry name" value="CAP"/>
    <property type="match status" value="1"/>
</dbReference>